<dbReference type="Gene3D" id="1.20.1280.50">
    <property type="match status" value="1"/>
</dbReference>
<evidence type="ECO:0000256" key="1">
    <source>
        <dbReference type="SAM" id="Coils"/>
    </source>
</evidence>
<dbReference type="Gene3D" id="3.80.10.10">
    <property type="entry name" value="Ribonuclease Inhibitor"/>
    <property type="match status" value="1"/>
</dbReference>
<dbReference type="AlphaFoldDB" id="A0A6A4IHZ1"/>
<evidence type="ECO:0000256" key="2">
    <source>
        <dbReference type="SAM" id="MobiDB-lite"/>
    </source>
</evidence>
<dbReference type="OrthoDB" id="3248197at2759"/>
<protein>
    <recommendedName>
        <fullName evidence="5">F-box domain-containing protein</fullName>
    </recommendedName>
</protein>
<keyword evidence="1" id="KW-0175">Coiled coil</keyword>
<gene>
    <name evidence="3" type="ORF">BT96DRAFT_847016</name>
</gene>
<feature type="coiled-coil region" evidence="1">
    <location>
        <begin position="71"/>
        <end position="98"/>
    </location>
</feature>
<evidence type="ECO:0008006" key="5">
    <source>
        <dbReference type="Google" id="ProtNLM"/>
    </source>
</evidence>
<dbReference type="SUPFAM" id="SSF52047">
    <property type="entry name" value="RNI-like"/>
    <property type="match status" value="1"/>
</dbReference>
<organism evidence="3 4">
    <name type="scientific">Gymnopus androsaceus JB14</name>
    <dbReference type="NCBI Taxonomy" id="1447944"/>
    <lineage>
        <taxon>Eukaryota</taxon>
        <taxon>Fungi</taxon>
        <taxon>Dikarya</taxon>
        <taxon>Basidiomycota</taxon>
        <taxon>Agaricomycotina</taxon>
        <taxon>Agaricomycetes</taxon>
        <taxon>Agaricomycetidae</taxon>
        <taxon>Agaricales</taxon>
        <taxon>Marasmiineae</taxon>
        <taxon>Omphalotaceae</taxon>
        <taxon>Gymnopus</taxon>
    </lineage>
</organism>
<reference evidence="3" key="1">
    <citation type="journal article" date="2019" name="Environ. Microbiol.">
        <title>Fungal ecological strategies reflected in gene transcription - a case study of two litter decomposers.</title>
        <authorList>
            <person name="Barbi F."/>
            <person name="Kohler A."/>
            <person name="Barry K."/>
            <person name="Baskaran P."/>
            <person name="Daum C."/>
            <person name="Fauchery L."/>
            <person name="Ihrmark K."/>
            <person name="Kuo A."/>
            <person name="LaButti K."/>
            <person name="Lipzen A."/>
            <person name="Morin E."/>
            <person name="Grigoriev I.V."/>
            <person name="Henrissat B."/>
            <person name="Lindahl B."/>
            <person name="Martin F."/>
        </authorList>
    </citation>
    <scope>NUCLEOTIDE SEQUENCE</scope>
    <source>
        <strain evidence="3">JB14</strain>
    </source>
</reference>
<keyword evidence="4" id="KW-1185">Reference proteome</keyword>
<accession>A0A6A4IHZ1</accession>
<dbReference type="Proteomes" id="UP000799118">
    <property type="component" value="Unassembled WGS sequence"/>
</dbReference>
<evidence type="ECO:0000313" key="4">
    <source>
        <dbReference type="Proteomes" id="UP000799118"/>
    </source>
</evidence>
<dbReference type="InterPro" id="IPR032675">
    <property type="entry name" value="LRR_dom_sf"/>
</dbReference>
<sequence length="481" mass="54378">MAGLDENLYRRSVAQYLWPKKLLCTRLDLCAKCGDSFQFDLQQLKYDETIRRVRSGYSPDEPERAFYSKLLDDAQRDMDRCQLELRRLQSLLRELEWQQDRVEAYVAGVRSIMSPIHKLPLELLGEIFKYICCGDIGVNCIISKAEKQLPTLAVSGVCIRWYNLVTSMPVLWSSFGSKALDNPSNPSLFKLFLERSRLHPIDFRFDDTIPSKLPNDDSFSSLIAIENSSRWRHVRIAAQESFMVDSVLLPLINGKQHLPVLVSLELRSSFDDQLSSFSVDCPVLQSLTLNGVPLDLKYPRPTITYLNLEYLFPNEISHVILHCPDIQVLEVKHVVERLGGVLTVPTTSCNVLKFIMKYTDIEPDGPPCLFDCITFPKLAHLVLSDPGSQCETYHIASLCSMLERSPSRLTHLSMHFIPLTSNELLRLFLCVPLVTTLEVEEPQEPHTTGRPDVSLVLKSLVAPSSSDDRGDYGGEAKVGCG</sequence>
<name>A0A6A4IHZ1_9AGAR</name>
<evidence type="ECO:0000313" key="3">
    <source>
        <dbReference type="EMBL" id="KAE9410236.1"/>
    </source>
</evidence>
<feature type="region of interest" description="Disordered" evidence="2">
    <location>
        <begin position="462"/>
        <end position="481"/>
    </location>
</feature>
<proteinExistence type="predicted"/>
<dbReference type="EMBL" id="ML769385">
    <property type="protein sequence ID" value="KAE9410236.1"/>
    <property type="molecule type" value="Genomic_DNA"/>
</dbReference>